<sequence>MSASNARSTGGGNVPNPLAAFLSSPIPSHEQPPPLWPPLRRHVIHPVASSSLDSLSSYSCCGKSPASVLRPILVRRVSGGAAARAWRGRGVAGVQGPFLPSLISNPAAHSLPSDASQLKERESQRQQRQQKEPVDPLPPVGKTSRAVAHLHPVLWRP</sequence>
<evidence type="ECO:0000256" key="1">
    <source>
        <dbReference type="SAM" id="MobiDB-lite"/>
    </source>
</evidence>
<feature type="region of interest" description="Disordered" evidence="1">
    <location>
        <begin position="103"/>
        <end position="157"/>
    </location>
</feature>
<reference evidence="2" key="2">
    <citation type="submission" date="2015-07" db="EMBL/GenBank/DDBJ databases">
        <authorList>
            <person name="Noorani M."/>
        </authorList>
    </citation>
    <scope>NUCLEOTIDE SEQUENCE</scope>
    <source>
        <strain evidence="2">Yugu1</strain>
    </source>
</reference>
<reference evidence="2" key="1">
    <citation type="journal article" date="2012" name="Nat. Biotechnol.">
        <title>Reference genome sequence of the model plant Setaria.</title>
        <authorList>
            <person name="Bennetzen J.L."/>
            <person name="Schmutz J."/>
            <person name="Wang H."/>
            <person name="Percifield R."/>
            <person name="Hawkins J."/>
            <person name="Pontaroli A.C."/>
            <person name="Estep M."/>
            <person name="Feng L."/>
            <person name="Vaughn J.N."/>
            <person name="Grimwood J."/>
            <person name="Jenkins J."/>
            <person name="Barry K."/>
            <person name="Lindquist E."/>
            <person name="Hellsten U."/>
            <person name="Deshpande S."/>
            <person name="Wang X."/>
            <person name="Wu X."/>
            <person name="Mitros T."/>
            <person name="Triplett J."/>
            <person name="Yang X."/>
            <person name="Ye C.Y."/>
            <person name="Mauro-Herrera M."/>
            <person name="Wang L."/>
            <person name="Li P."/>
            <person name="Sharma M."/>
            <person name="Sharma R."/>
            <person name="Ronald P.C."/>
            <person name="Panaud O."/>
            <person name="Kellogg E.A."/>
            <person name="Brutnell T.P."/>
            <person name="Doust A.N."/>
            <person name="Tuskan G.A."/>
            <person name="Rokhsar D."/>
            <person name="Devos K.M."/>
        </authorList>
    </citation>
    <scope>NUCLEOTIDE SEQUENCE [LARGE SCALE GENOMIC DNA]</scope>
    <source>
        <strain evidence="2">Yugu1</strain>
    </source>
</reference>
<accession>A0A368PYI0</accession>
<protein>
    <submittedName>
        <fullName evidence="2">Uncharacterized protein</fullName>
    </submittedName>
</protein>
<feature type="compositionally biased region" description="Basic and acidic residues" evidence="1">
    <location>
        <begin position="117"/>
        <end position="134"/>
    </location>
</feature>
<gene>
    <name evidence="2" type="ORF">SETIT_2G141400v2</name>
</gene>
<evidence type="ECO:0000313" key="2">
    <source>
        <dbReference type="EMBL" id="RCV10846.1"/>
    </source>
</evidence>
<feature type="region of interest" description="Disordered" evidence="1">
    <location>
        <begin position="1"/>
        <end position="37"/>
    </location>
</feature>
<proteinExistence type="predicted"/>
<organism evidence="2">
    <name type="scientific">Setaria italica</name>
    <name type="common">Foxtail millet</name>
    <name type="synonym">Panicum italicum</name>
    <dbReference type="NCBI Taxonomy" id="4555"/>
    <lineage>
        <taxon>Eukaryota</taxon>
        <taxon>Viridiplantae</taxon>
        <taxon>Streptophyta</taxon>
        <taxon>Embryophyta</taxon>
        <taxon>Tracheophyta</taxon>
        <taxon>Spermatophyta</taxon>
        <taxon>Magnoliopsida</taxon>
        <taxon>Liliopsida</taxon>
        <taxon>Poales</taxon>
        <taxon>Poaceae</taxon>
        <taxon>PACMAD clade</taxon>
        <taxon>Panicoideae</taxon>
        <taxon>Panicodae</taxon>
        <taxon>Paniceae</taxon>
        <taxon>Cenchrinae</taxon>
        <taxon>Setaria</taxon>
    </lineage>
</organism>
<name>A0A368PYI0_SETIT</name>
<dbReference type="EMBL" id="CM003529">
    <property type="protein sequence ID" value="RCV10846.1"/>
    <property type="molecule type" value="Genomic_DNA"/>
</dbReference>
<dbReference type="AlphaFoldDB" id="A0A368PYI0"/>